<dbReference type="Proteomes" id="UP000827872">
    <property type="component" value="Linkage Group LG10"/>
</dbReference>
<gene>
    <name evidence="1" type="ORF">K3G42_020678</name>
</gene>
<organism evidence="1 2">
    <name type="scientific">Sphaerodactylus townsendi</name>
    <dbReference type="NCBI Taxonomy" id="933632"/>
    <lineage>
        <taxon>Eukaryota</taxon>
        <taxon>Metazoa</taxon>
        <taxon>Chordata</taxon>
        <taxon>Craniata</taxon>
        <taxon>Vertebrata</taxon>
        <taxon>Euteleostomi</taxon>
        <taxon>Lepidosauria</taxon>
        <taxon>Squamata</taxon>
        <taxon>Bifurcata</taxon>
        <taxon>Gekkota</taxon>
        <taxon>Sphaerodactylidae</taxon>
        <taxon>Sphaerodactylus</taxon>
    </lineage>
</organism>
<reference evidence="1" key="1">
    <citation type="submission" date="2021-08" db="EMBL/GenBank/DDBJ databases">
        <title>The first chromosome-level gecko genome reveals the dynamic sex chromosomes of Neotropical dwarf geckos (Sphaerodactylidae: Sphaerodactylus).</title>
        <authorList>
            <person name="Pinto B.J."/>
            <person name="Keating S.E."/>
            <person name="Gamble T."/>
        </authorList>
    </citation>
    <scope>NUCLEOTIDE SEQUENCE</scope>
    <source>
        <strain evidence="1">TG3544</strain>
    </source>
</reference>
<comment type="caution">
    <text evidence="1">The sequence shown here is derived from an EMBL/GenBank/DDBJ whole genome shotgun (WGS) entry which is preliminary data.</text>
</comment>
<sequence length="169" mass="18735">MVEEGWLTAFVVLVGAAERAWAIPTTEQKIHENNYQGDEQEEEDVNSEDDTYMIMVSSESHHNGCFSLSRTTEQPGVCRQVQDEAGVEAEVEQEEEEGVVKECANEEANKTAEESCQDDDSLYATIDGEDSETDTKDLTCEQGPPLPPRVQQTTSTEAKAFYVFPGTES</sequence>
<name>A0ACB8E8E9_9SAUR</name>
<dbReference type="EMBL" id="CM037623">
    <property type="protein sequence ID" value="KAH7988702.1"/>
    <property type="molecule type" value="Genomic_DNA"/>
</dbReference>
<evidence type="ECO:0000313" key="2">
    <source>
        <dbReference type="Proteomes" id="UP000827872"/>
    </source>
</evidence>
<keyword evidence="2" id="KW-1185">Reference proteome</keyword>
<accession>A0ACB8E8E9</accession>
<evidence type="ECO:0000313" key="1">
    <source>
        <dbReference type="EMBL" id="KAH7988702.1"/>
    </source>
</evidence>
<proteinExistence type="predicted"/>
<protein>
    <submittedName>
        <fullName evidence="1">Uncharacterized protein</fullName>
    </submittedName>
</protein>